<feature type="domain" description="Aldehyde dehydrogenase" evidence="8">
    <location>
        <begin position="13"/>
        <end position="300"/>
    </location>
</feature>
<dbReference type="InterPro" id="IPR012134">
    <property type="entry name" value="Glu-5-SA_DH"/>
</dbReference>
<keyword evidence="2 7" id="KW-0028">Amino-acid biosynthesis</keyword>
<evidence type="ECO:0000259" key="8">
    <source>
        <dbReference type="Pfam" id="PF00171"/>
    </source>
</evidence>
<comment type="pathway">
    <text evidence="1 7">Amino-acid biosynthesis; L-proline biosynthesis; L-glutamate 5-semialdehyde from L-glutamate: step 2/2.</text>
</comment>
<feature type="domain" description="Aldehyde dehydrogenase" evidence="8">
    <location>
        <begin position="316"/>
        <end position="376"/>
    </location>
</feature>
<dbReference type="GO" id="GO:0004350">
    <property type="term" value="F:glutamate-5-semialdehyde dehydrogenase activity"/>
    <property type="evidence" value="ECO:0007669"/>
    <property type="project" value="UniProtKB-EC"/>
</dbReference>
<evidence type="ECO:0000256" key="4">
    <source>
        <dbReference type="ARBA" id="ARBA00022857"/>
    </source>
</evidence>
<sequence>MSVQAPSVPDVRSQVHDAARRARVASRALGSLTTTVKDRALHAAADAVLAHTHQILAANVKDLEVARAAGTAEAMLDRLALNPQRVDGIAAGLRQVAGLPDPVGEVLRGRTLPNGLKLRQQRVPLGVIGIVYEGRPNVTVDAFGLTLKSGNAVLLRGSSSAANCNAELVTVLRGALAGEGLPEDAVQLLPSADRSSVTHLIQARGLVDVVIPRGGAGLIDAVVRDATVPTIETGVGNCHVYVHSAADLDMAEAIVLNAKMRRPSVCNAAETLLIDAGIADIARPRLLAALQQAGVTVHDDPTEDELRAEFLSMDIAVAVVDGIDAAIEHINTYGTGHTEAIVTANVAAAQRFTEQVDAAAVMVNASTAFTDGEQFGFGAEIGISTQKLHARGPMGLPELTSSKWIVWGDGHTRPA</sequence>
<dbReference type="Pfam" id="PF00171">
    <property type="entry name" value="Aldedh"/>
    <property type="match status" value="2"/>
</dbReference>
<dbReference type="HAMAP" id="MF_00412">
    <property type="entry name" value="ProA"/>
    <property type="match status" value="1"/>
</dbReference>
<dbReference type="InterPro" id="IPR000965">
    <property type="entry name" value="GPR_dom"/>
</dbReference>
<dbReference type="InterPro" id="IPR020593">
    <property type="entry name" value="G-glutamylP_reductase_CS"/>
</dbReference>
<comment type="catalytic activity">
    <reaction evidence="6 7">
        <text>L-glutamate 5-semialdehyde + phosphate + NADP(+) = L-glutamyl 5-phosphate + NADPH + H(+)</text>
        <dbReference type="Rhea" id="RHEA:19541"/>
        <dbReference type="ChEBI" id="CHEBI:15378"/>
        <dbReference type="ChEBI" id="CHEBI:43474"/>
        <dbReference type="ChEBI" id="CHEBI:57783"/>
        <dbReference type="ChEBI" id="CHEBI:58066"/>
        <dbReference type="ChEBI" id="CHEBI:58274"/>
        <dbReference type="ChEBI" id="CHEBI:58349"/>
        <dbReference type="EC" id="1.2.1.41"/>
    </reaction>
</comment>
<dbReference type="Gene3D" id="3.40.605.10">
    <property type="entry name" value="Aldehyde Dehydrogenase, Chain A, domain 1"/>
    <property type="match status" value="1"/>
</dbReference>
<comment type="caution">
    <text evidence="9">The sequence shown here is derived from an EMBL/GenBank/DDBJ whole genome shotgun (WGS) entry which is preliminary data.</text>
</comment>
<keyword evidence="10" id="KW-1185">Reference proteome</keyword>
<evidence type="ECO:0000256" key="5">
    <source>
        <dbReference type="ARBA" id="ARBA00023002"/>
    </source>
</evidence>
<keyword evidence="4 7" id="KW-0521">NADP</keyword>
<protein>
    <recommendedName>
        <fullName evidence="7">Gamma-glutamyl phosphate reductase</fullName>
        <shortName evidence="7">GPR</shortName>
        <ecNumber evidence="7">1.2.1.41</ecNumber>
    </recommendedName>
    <alternativeName>
        <fullName evidence="7">Glutamate-5-semialdehyde dehydrogenase</fullName>
    </alternativeName>
    <alternativeName>
        <fullName evidence="7">Glutamyl-gamma-semialdehyde dehydrogenase</fullName>
        <shortName evidence="7">GSA dehydrogenase</shortName>
    </alternativeName>
</protein>
<evidence type="ECO:0000256" key="6">
    <source>
        <dbReference type="ARBA" id="ARBA00049024"/>
    </source>
</evidence>
<reference evidence="9" key="1">
    <citation type="journal article" date="2022" name="ISME J.">
        <title>Identification of active gaseous-alkane degraders at natural gas seeps.</title>
        <authorList>
            <person name="Farhan Ul Haque M."/>
            <person name="Hernandez M."/>
            <person name="Crombie A.T."/>
            <person name="Murrell J.C."/>
        </authorList>
    </citation>
    <scope>NUCLEOTIDE SEQUENCE</scope>
    <source>
        <strain evidence="9">ANDR5</strain>
    </source>
</reference>
<dbReference type="InterPro" id="IPR016162">
    <property type="entry name" value="Ald_DH_N"/>
</dbReference>
<dbReference type="SUPFAM" id="SSF53720">
    <property type="entry name" value="ALDH-like"/>
    <property type="match status" value="1"/>
</dbReference>
<dbReference type="EMBL" id="JAIVFL010000001">
    <property type="protein sequence ID" value="MCI4675227.1"/>
    <property type="molecule type" value="Genomic_DNA"/>
</dbReference>
<dbReference type="NCBIfam" id="NF001221">
    <property type="entry name" value="PRK00197.1"/>
    <property type="match status" value="1"/>
</dbReference>
<dbReference type="NCBIfam" id="TIGR00407">
    <property type="entry name" value="proA"/>
    <property type="match status" value="1"/>
</dbReference>
<evidence type="ECO:0000256" key="2">
    <source>
        <dbReference type="ARBA" id="ARBA00022605"/>
    </source>
</evidence>
<dbReference type="PANTHER" id="PTHR11063:SF8">
    <property type="entry name" value="DELTA-1-PYRROLINE-5-CARBOXYLATE SYNTHASE"/>
    <property type="match status" value="1"/>
</dbReference>
<evidence type="ECO:0000313" key="10">
    <source>
        <dbReference type="Proteomes" id="UP001139068"/>
    </source>
</evidence>
<comment type="similarity">
    <text evidence="7">Belongs to the gamma-glutamyl phosphate reductase family.</text>
</comment>
<accession>A0ABS9YVS7</accession>
<dbReference type="PROSITE" id="PS01223">
    <property type="entry name" value="PROA"/>
    <property type="match status" value="1"/>
</dbReference>
<keyword evidence="5 7" id="KW-0560">Oxidoreductase</keyword>
<gene>
    <name evidence="7" type="primary">proA</name>
    <name evidence="9" type="ORF">K9U37_10155</name>
</gene>
<comment type="subcellular location">
    <subcellularLocation>
        <location evidence="7">Cytoplasm</location>
    </subcellularLocation>
</comment>
<dbReference type="CDD" id="cd07079">
    <property type="entry name" value="ALDH_F18-19_ProA-GPR"/>
    <property type="match status" value="1"/>
</dbReference>
<dbReference type="PIRSF" id="PIRSF000151">
    <property type="entry name" value="GPR"/>
    <property type="match status" value="1"/>
</dbReference>
<dbReference type="InterPro" id="IPR016163">
    <property type="entry name" value="Ald_DH_C"/>
</dbReference>
<evidence type="ECO:0000313" key="9">
    <source>
        <dbReference type="EMBL" id="MCI4675227.1"/>
    </source>
</evidence>
<evidence type="ECO:0000256" key="7">
    <source>
        <dbReference type="HAMAP-Rule" id="MF_00412"/>
    </source>
</evidence>
<keyword evidence="7" id="KW-0963">Cytoplasm</keyword>
<comment type="function">
    <text evidence="7">Catalyzes the NADPH-dependent reduction of L-glutamate 5-phosphate into L-glutamate 5-semialdehyde and phosphate. The product spontaneously undergoes cyclization to form 1-pyrroline-5-carboxylate.</text>
</comment>
<proteinExistence type="inferred from homology"/>
<dbReference type="InterPro" id="IPR015590">
    <property type="entry name" value="Aldehyde_DH_dom"/>
</dbReference>
<evidence type="ECO:0000256" key="3">
    <source>
        <dbReference type="ARBA" id="ARBA00022650"/>
    </source>
</evidence>
<dbReference type="Gene3D" id="3.40.309.10">
    <property type="entry name" value="Aldehyde Dehydrogenase, Chain A, domain 2"/>
    <property type="match status" value="1"/>
</dbReference>
<evidence type="ECO:0000256" key="1">
    <source>
        <dbReference type="ARBA" id="ARBA00004985"/>
    </source>
</evidence>
<dbReference type="RefSeq" id="WP_243071571.1">
    <property type="nucleotide sequence ID" value="NZ_JAIVFL010000001.1"/>
</dbReference>
<dbReference type="Proteomes" id="UP001139068">
    <property type="component" value="Unassembled WGS sequence"/>
</dbReference>
<dbReference type="EC" id="1.2.1.41" evidence="7"/>
<dbReference type="InterPro" id="IPR016161">
    <property type="entry name" value="Ald_DH/histidinol_DH"/>
</dbReference>
<keyword evidence="3 7" id="KW-0641">Proline biosynthesis</keyword>
<dbReference type="PANTHER" id="PTHR11063">
    <property type="entry name" value="GLUTAMATE SEMIALDEHYDE DEHYDROGENASE"/>
    <property type="match status" value="1"/>
</dbReference>
<name>A0ABS9YVS7_9MYCO</name>
<organism evidence="9 10">
    <name type="scientific">Candidatus Mycolicibacterium alkanivorans</name>
    <dbReference type="NCBI Taxonomy" id="2954114"/>
    <lineage>
        <taxon>Bacteria</taxon>
        <taxon>Bacillati</taxon>
        <taxon>Actinomycetota</taxon>
        <taxon>Actinomycetes</taxon>
        <taxon>Mycobacteriales</taxon>
        <taxon>Mycobacteriaceae</taxon>
        <taxon>Mycolicibacterium</taxon>
    </lineage>
</organism>